<dbReference type="Pfam" id="PF13561">
    <property type="entry name" value="adh_short_C2"/>
    <property type="match status" value="1"/>
</dbReference>
<keyword evidence="5" id="KW-1185">Reference proteome</keyword>
<comment type="caution">
    <text evidence="4">The sequence shown here is derived from an EMBL/GenBank/DDBJ whole genome shotgun (WGS) entry which is preliminary data.</text>
</comment>
<dbReference type="GO" id="GO:0008206">
    <property type="term" value="P:bile acid metabolic process"/>
    <property type="evidence" value="ECO:0007669"/>
    <property type="project" value="UniProtKB-ARBA"/>
</dbReference>
<name>A0A162M6F1_9FIRM</name>
<proteinExistence type="inferred from homology"/>
<evidence type="ECO:0000313" key="4">
    <source>
        <dbReference type="EMBL" id="KYO64304.1"/>
    </source>
</evidence>
<keyword evidence="3" id="KW-0753">Steroid metabolism</keyword>
<dbReference type="GO" id="GO:0016491">
    <property type="term" value="F:oxidoreductase activity"/>
    <property type="evidence" value="ECO:0007669"/>
    <property type="project" value="UniProtKB-KW"/>
</dbReference>
<dbReference type="RefSeq" id="WP_068749162.1">
    <property type="nucleotide sequence ID" value="NZ_LOHZ01000043.1"/>
</dbReference>
<keyword evidence="2 4" id="KW-0560">Oxidoreductase</keyword>
<organism evidence="4 5">
    <name type="scientific">Thermovenabulum gondwanense</name>
    <dbReference type="NCBI Taxonomy" id="520767"/>
    <lineage>
        <taxon>Bacteria</taxon>
        <taxon>Bacillati</taxon>
        <taxon>Bacillota</taxon>
        <taxon>Clostridia</taxon>
        <taxon>Thermosediminibacterales</taxon>
        <taxon>Thermosediminibacteraceae</taxon>
        <taxon>Thermovenabulum</taxon>
    </lineage>
</organism>
<dbReference type="EMBL" id="LOHZ01000043">
    <property type="protein sequence ID" value="KYO64304.1"/>
    <property type="molecule type" value="Genomic_DNA"/>
</dbReference>
<dbReference type="PRINTS" id="PR00081">
    <property type="entry name" value="GDHRDH"/>
</dbReference>
<dbReference type="Proteomes" id="UP000075737">
    <property type="component" value="Unassembled WGS sequence"/>
</dbReference>
<evidence type="ECO:0000256" key="3">
    <source>
        <dbReference type="ARBA" id="ARBA00023221"/>
    </source>
</evidence>
<dbReference type="PANTHER" id="PTHR42879:SF6">
    <property type="entry name" value="NADPH-DEPENDENT REDUCTASE BACG"/>
    <property type="match status" value="1"/>
</dbReference>
<dbReference type="SUPFAM" id="SSF51735">
    <property type="entry name" value="NAD(P)-binding Rossmann-fold domains"/>
    <property type="match status" value="1"/>
</dbReference>
<dbReference type="CDD" id="cd05344">
    <property type="entry name" value="BKR_like_SDR_like"/>
    <property type="match status" value="1"/>
</dbReference>
<dbReference type="InterPro" id="IPR002347">
    <property type="entry name" value="SDR_fam"/>
</dbReference>
<reference evidence="4 5" key="1">
    <citation type="submission" date="2015-12" db="EMBL/GenBank/DDBJ databases">
        <title>Draft genome of Thermovenabulum gondwanense isolated from a red thermophilic microbial mat colonisisng an outflow channel of a bore well.</title>
        <authorList>
            <person name="Patel B.K."/>
        </authorList>
    </citation>
    <scope>NUCLEOTIDE SEQUENCE [LARGE SCALE GENOMIC DNA]</scope>
    <source>
        <strain evidence="4 5">R270</strain>
    </source>
</reference>
<dbReference type="InterPro" id="IPR036291">
    <property type="entry name" value="NAD(P)-bd_dom_sf"/>
</dbReference>
<dbReference type="Gene3D" id="3.40.50.720">
    <property type="entry name" value="NAD(P)-binding Rossmann-like Domain"/>
    <property type="match status" value="1"/>
</dbReference>
<comment type="similarity">
    <text evidence="1">Belongs to the short-chain dehydrogenases/reductases (SDR) family.</text>
</comment>
<dbReference type="FunFam" id="3.40.50.720:FF:000084">
    <property type="entry name" value="Short-chain dehydrogenase reductase"/>
    <property type="match status" value="1"/>
</dbReference>
<dbReference type="STRING" id="520767.ATZ99_20640"/>
<dbReference type="EC" id="1.3.1.-" evidence="4"/>
<dbReference type="AlphaFoldDB" id="A0A162M6F1"/>
<dbReference type="InterPro" id="IPR050259">
    <property type="entry name" value="SDR"/>
</dbReference>
<keyword evidence="3" id="KW-0443">Lipid metabolism</keyword>
<dbReference type="PANTHER" id="PTHR42879">
    <property type="entry name" value="3-OXOACYL-(ACYL-CARRIER-PROTEIN) REDUCTASE"/>
    <property type="match status" value="1"/>
</dbReference>
<protein>
    <submittedName>
        <fullName evidence="4">Putative ketoacyl reductase</fullName>
        <ecNumber evidence="4">1.3.1.-</ecNumber>
    </submittedName>
</protein>
<evidence type="ECO:0000313" key="5">
    <source>
        <dbReference type="Proteomes" id="UP000075737"/>
    </source>
</evidence>
<gene>
    <name evidence="4" type="primary">actIII</name>
    <name evidence="4" type="ORF">ATZ99_20640</name>
</gene>
<evidence type="ECO:0000256" key="1">
    <source>
        <dbReference type="ARBA" id="ARBA00006484"/>
    </source>
</evidence>
<sequence>MELGLKNKTVIVTASSSGLGKAAALEFCREGANVMLFSRSEEELVKTQKEIKEITGKEPLFTVGDMTNYEDIKRLVKNTVEAFEDVYALVNNTGGPPAGNFDNFDDEAWQKAYELCLLSYIRTIREVLPFMKRNNEGKIVNFTSSSVKQVLDNLILSNTFRMGVVGLSKTLSQELGKYNILINVVGPGRIGTARVEYLDKIRAEKAGITVEELRKETSKNIPLGRYGTPEEYAKLTVFLCSPANTYITGQIILVDGGMVKAY</sequence>
<evidence type="ECO:0000256" key="2">
    <source>
        <dbReference type="ARBA" id="ARBA00023002"/>
    </source>
</evidence>
<accession>A0A162M6F1</accession>
<dbReference type="OrthoDB" id="9803333at2"/>
<dbReference type="PATRIC" id="fig|520767.4.peg.2186"/>